<dbReference type="AlphaFoldDB" id="A0AAD3E1H6"/>
<dbReference type="Proteomes" id="UP001054857">
    <property type="component" value="Unassembled WGS sequence"/>
</dbReference>
<evidence type="ECO:0000313" key="4">
    <source>
        <dbReference type="Proteomes" id="UP001054857"/>
    </source>
</evidence>
<evidence type="ECO:0000313" key="3">
    <source>
        <dbReference type="EMBL" id="GFR50543.1"/>
    </source>
</evidence>
<keyword evidence="4" id="KW-1185">Reference proteome</keyword>
<dbReference type="GO" id="GO:0005884">
    <property type="term" value="C:actin filament"/>
    <property type="evidence" value="ECO:0007669"/>
    <property type="project" value="TreeGrafter"/>
</dbReference>
<dbReference type="InterPro" id="IPR016186">
    <property type="entry name" value="C-type_lectin-like/link_sf"/>
</dbReference>
<dbReference type="InterPro" id="IPR001304">
    <property type="entry name" value="C-type_lectin-like"/>
</dbReference>
<accession>A0AAD3E1H6</accession>
<dbReference type="InterPro" id="IPR024616">
    <property type="entry name" value="Pherophorin"/>
</dbReference>
<evidence type="ECO:0000259" key="2">
    <source>
        <dbReference type="SMART" id="SM00034"/>
    </source>
</evidence>
<feature type="compositionally biased region" description="Pro residues" evidence="1">
    <location>
        <begin position="775"/>
        <end position="790"/>
    </location>
</feature>
<comment type="caution">
    <text evidence="3">The sequence shown here is derived from an EMBL/GenBank/DDBJ whole genome shotgun (WGS) entry which is preliminary data.</text>
</comment>
<reference evidence="3 4" key="1">
    <citation type="journal article" date="2021" name="Sci. Rep.">
        <title>Genome sequencing of the multicellular alga Astrephomene provides insights into convergent evolution of germ-soma differentiation.</title>
        <authorList>
            <person name="Yamashita S."/>
            <person name="Yamamoto K."/>
            <person name="Matsuzaki R."/>
            <person name="Suzuki S."/>
            <person name="Yamaguchi H."/>
            <person name="Hirooka S."/>
            <person name="Minakuchi Y."/>
            <person name="Miyagishima S."/>
            <person name="Kawachi M."/>
            <person name="Toyoda A."/>
            <person name="Nozaki H."/>
        </authorList>
    </citation>
    <scope>NUCLEOTIDE SEQUENCE [LARGE SCALE GENOMIC DNA]</scope>
    <source>
        <strain evidence="3 4">NIES-4017</strain>
    </source>
</reference>
<dbReference type="Gene3D" id="3.10.100.10">
    <property type="entry name" value="Mannose-Binding Protein A, subunit A"/>
    <property type="match status" value="1"/>
</dbReference>
<feature type="compositionally biased region" description="Pro residues" evidence="1">
    <location>
        <begin position="503"/>
        <end position="528"/>
    </location>
</feature>
<feature type="region of interest" description="Disordered" evidence="1">
    <location>
        <begin position="216"/>
        <end position="241"/>
    </location>
</feature>
<dbReference type="SUPFAM" id="SSF56436">
    <property type="entry name" value="C-type lectin-like"/>
    <property type="match status" value="1"/>
</dbReference>
<dbReference type="SMART" id="SM00034">
    <property type="entry name" value="CLECT"/>
    <property type="match status" value="1"/>
</dbReference>
<feature type="region of interest" description="Disordered" evidence="1">
    <location>
        <begin position="709"/>
        <end position="791"/>
    </location>
</feature>
<dbReference type="Pfam" id="PF12499">
    <property type="entry name" value="DUF3707"/>
    <property type="match status" value="1"/>
</dbReference>
<dbReference type="InterPro" id="IPR016187">
    <property type="entry name" value="CTDL_fold"/>
</dbReference>
<dbReference type="GO" id="GO:0030041">
    <property type="term" value="P:actin filament polymerization"/>
    <property type="evidence" value="ECO:0007669"/>
    <property type="project" value="TreeGrafter"/>
</dbReference>
<dbReference type="CDD" id="cd00037">
    <property type="entry name" value="CLECT"/>
    <property type="match status" value="1"/>
</dbReference>
<sequence length="930" mass="97965">MLGSRPVGALSRHPDRRHDALKLNRVTEKAGRLDTGHSSEDSIVCRRGSDYVGSTCCARALKANLSIGRGQSLTAACLPNQRVSHVNYSSTGSDRSLLACNGSPITSNAAGTMVTSYDVDSRHGAVTTPCRGGSTSYQHTSTAAATTHADVGGLPLELDEPVTATTASARQCQPLHVAPTVRLLGEAGSNEIKAGAGAAATAAAVCGLQRRRQQQERGEQLQGRCYPDEERQPHACGTAPVPSADSAYWGSAASRDEEVASGAAAAEGLRASSSNGGKWDCTHHRRFKSTSTAAAQLKGAPSKLPFAMIAVVLLLLLGLPYGPLVRPVYGSDLTGTDFPFEGCVQDQRNSPYYATMYSYRENPVTNTSTVCLQINVLSTCTPGKYRCCNTGINKVKVFPALNCRGSVASAVINGNSVMSFYWEEHEGFDIMKITPLLQWFANPSKADGGIVCINLKEPCWQLATFSYNSQLLEYALYDKKVNNYECCPVGTVIVPSASEPSFPSFPPPKRVPPSPPPPQPLPPPPTPPPKKKPPPKPPSPPSPSPSPPPQPPPRRPPSPRPPSPAPPPSKKKSPPPARSPPPSPPPSPSPPTPSPAGCVVTAAVQRDAANLGFSDSTCSLFGALLLLPLFEGATPPTASYDCSISSPSYMVMTISGLMAADVATLFTSYKAATQRSNAVALLGLNNCATDSVVLASDCEATEAPLVIGCESPPPPPTTSSPPPKPKSPPPSPVPPSPPPPRLSPPPSPPPPPPPRPPPPPSPRPTPPSTTDRKPPPPPQSPPPPPSPTPPRIFVYENSAYLLFYSPSNFTSAEATCAALGSHLTAINTADENAFLISSILDDMPPSSSVNVWFGLFILTSQTSAIPGYNTDGTRVSYIPTSNFQYDSTRSAVRYYMLSCSTASGTCAWQYSPSGAADIQPAYLCEFTTEF</sequence>
<dbReference type="InterPro" id="IPR051412">
    <property type="entry name" value="Formin_Homology_Diaphanous_sf"/>
</dbReference>
<dbReference type="PANTHER" id="PTHR45691:SF6">
    <property type="entry name" value="PROTEIN DIAPHANOUS"/>
    <property type="match status" value="1"/>
</dbReference>
<gene>
    <name evidence="3" type="ORF">Agub_g12817</name>
</gene>
<proteinExistence type="predicted"/>
<dbReference type="PANTHER" id="PTHR45691">
    <property type="entry name" value="PROTEIN DIAPHANOUS"/>
    <property type="match status" value="1"/>
</dbReference>
<dbReference type="PRINTS" id="PR01217">
    <property type="entry name" value="PRICHEXTENSN"/>
</dbReference>
<feature type="compositionally biased region" description="Pro residues" evidence="1">
    <location>
        <begin position="535"/>
        <end position="594"/>
    </location>
</feature>
<organism evidence="3 4">
    <name type="scientific">Astrephomene gubernaculifera</name>
    <dbReference type="NCBI Taxonomy" id="47775"/>
    <lineage>
        <taxon>Eukaryota</taxon>
        <taxon>Viridiplantae</taxon>
        <taxon>Chlorophyta</taxon>
        <taxon>core chlorophytes</taxon>
        <taxon>Chlorophyceae</taxon>
        <taxon>CS clade</taxon>
        <taxon>Chlamydomonadales</taxon>
        <taxon>Astrephomenaceae</taxon>
        <taxon>Astrephomene</taxon>
    </lineage>
</organism>
<evidence type="ECO:0000256" key="1">
    <source>
        <dbReference type="SAM" id="MobiDB-lite"/>
    </source>
</evidence>
<feature type="domain" description="C-type lectin" evidence="2">
    <location>
        <begin position="786"/>
        <end position="925"/>
    </location>
</feature>
<protein>
    <recommendedName>
        <fullName evidence="2">C-type lectin domain-containing protein</fullName>
    </recommendedName>
</protein>
<name>A0AAD3E1H6_9CHLO</name>
<dbReference type="EMBL" id="BMAR01000038">
    <property type="protein sequence ID" value="GFR50543.1"/>
    <property type="molecule type" value="Genomic_DNA"/>
</dbReference>
<feature type="region of interest" description="Disordered" evidence="1">
    <location>
        <begin position="499"/>
        <end position="598"/>
    </location>
</feature>
<feature type="compositionally biased region" description="Pro residues" evidence="1">
    <location>
        <begin position="711"/>
        <end position="767"/>
    </location>
</feature>